<evidence type="ECO:0000313" key="3">
    <source>
        <dbReference type="Proteomes" id="UP000184404"/>
    </source>
</evidence>
<proteinExistence type="predicted"/>
<evidence type="ECO:0000313" key="2">
    <source>
        <dbReference type="EMBL" id="SHE75293.1"/>
    </source>
</evidence>
<organism evidence="2 3">
    <name type="scientific">Schwartzia succinivorans DSM 10502</name>
    <dbReference type="NCBI Taxonomy" id="1123243"/>
    <lineage>
        <taxon>Bacteria</taxon>
        <taxon>Bacillati</taxon>
        <taxon>Bacillota</taxon>
        <taxon>Negativicutes</taxon>
        <taxon>Selenomonadales</taxon>
        <taxon>Selenomonadaceae</taxon>
        <taxon>Schwartzia</taxon>
    </lineage>
</organism>
<dbReference type="RefSeq" id="WP_072935162.1">
    <property type="nucleotide sequence ID" value="NZ_FQUG01000004.1"/>
</dbReference>
<dbReference type="GO" id="GO:0006508">
    <property type="term" value="P:proteolysis"/>
    <property type="evidence" value="ECO:0007669"/>
    <property type="project" value="UniProtKB-KW"/>
</dbReference>
<dbReference type="OrthoDB" id="9807498at2"/>
<accession>A0A1M4W2E5</accession>
<dbReference type="STRING" id="1123243.SAMN02745190_01069"/>
<feature type="domain" description="Peptidase U32 collagenase" evidence="1">
    <location>
        <begin position="391"/>
        <end position="510"/>
    </location>
</feature>
<dbReference type="PANTHER" id="PTHR30217">
    <property type="entry name" value="PEPTIDASE U32 FAMILY"/>
    <property type="match status" value="1"/>
</dbReference>
<keyword evidence="2" id="KW-0645">Protease</keyword>
<dbReference type="Pfam" id="PF12392">
    <property type="entry name" value="DUF3656"/>
    <property type="match status" value="1"/>
</dbReference>
<dbReference type="Pfam" id="PF01136">
    <property type="entry name" value="Peptidase_U32"/>
    <property type="match status" value="2"/>
</dbReference>
<sequence length="830" mass="92063">MIELLAPAGSREALTAAIENGADAVYLAGNLFGARAYADNFDRENLREAIQFAHLRGVAIHITVNTIVGDNEMEELADYLRFLYEAGADAILVQDLGVARVAKSVVPDLPMHASTQMTVHNLEGVLALADMGFSRVVLSREMSLNEIREICRKSPVEIECFAHGALCVCYSGQCLMSSMIGGRSGNRGRCAQPCRLPYTLVNDEGNDVLGDTAGNYLLSPRDMNTIDILPELIQAGVASLKIEGRMKRPEYVSVVVSTYRKELDRIYGIEKSSDKEESHRRLAQIFNRDFTTGFLLNNPGKNLMSDRRPNNRGLLIGRVTKYDFSSKRVFVKLSADVTEGDELDFWVKVGGRVTTALTDIKDEKGHSVTEGKAGEEISFPLAKTVKVHDRVFRVYDAKLMQEARSTFQNGAPVRRIPVDCSVTARIGKPVMVSFRTADGAEAEIVSDFICEKAQKTPVSVEVLQKQLSRLGTTVYELRNFAAELDDNAIVPVSVLNNLRRQASEILDGKRLEKYKRVSLSETGAVKSLPSCDIRKNREKSAKLVVRVDSVAKAKAAVDAGADGIIFGGDSYSHHVFSLKEYSDVFEYAKKYNRTVDFNTPRILRAAAAEKMQKMMQEWEKIGADTVLVHNIGSLYMAQKTGLPVQSDFSLISYNEQTIQHLKELGVVRATLSPELNLQQVASIAEKAPLPLECIVYGRLELMVSAYCVLGSFLGNVDSGACSAPCMCGGFKLTDRMGAEFPVVNDADCNMHILNSKILSMLPHAMKFAKMGVERLRIDGAYLNEEEIRRSVTIFRDFMKYNEELTEDQQIRCDSFEGQSFTRGHYFRGVL</sequence>
<dbReference type="InterPro" id="IPR020988">
    <property type="entry name" value="Pept_U32_collagenase"/>
</dbReference>
<dbReference type="AlphaFoldDB" id="A0A1M4W2E5"/>
<reference evidence="2 3" key="1">
    <citation type="submission" date="2016-11" db="EMBL/GenBank/DDBJ databases">
        <authorList>
            <person name="Jaros S."/>
            <person name="Januszkiewicz K."/>
            <person name="Wedrychowicz H."/>
        </authorList>
    </citation>
    <scope>NUCLEOTIDE SEQUENCE [LARGE SCALE GENOMIC DNA]</scope>
    <source>
        <strain evidence="2 3">DSM 10502</strain>
    </source>
</reference>
<dbReference type="Proteomes" id="UP000184404">
    <property type="component" value="Unassembled WGS sequence"/>
</dbReference>
<dbReference type="InterPro" id="IPR001539">
    <property type="entry name" value="Peptidase_U32"/>
</dbReference>
<protein>
    <submittedName>
        <fullName evidence="2">Putative protease</fullName>
    </submittedName>
</protein>
<dbReference type="PROSITE" id="PS01276">
    <property type="entry name" value="PEPTIDASE_U32"/>
    <property type="match status" value="1"/>
</dbReference>
<keyword evidence="3" id="KW-1185">Reference proteome</keyword>
<gene>
    <name evidence="2" type="ORF">SAMN02745190_01069</name>
</gene>
<name>A0A1M4W2E5_9FIRM</name>
<dbReference type="InterPro" id="IPR051454">
    <property type="entry name" value="RNA/ubiquinone_mod_enzymes"/>
</dbReference>
<dbReference type="GO" id="GO:0008233">
    <property type="term" value="F:peptidase activity"/>
    <property type="evidence" value="ECO:0007669"/>
    <property type="project" value="UniProtKB-KW"/>
</dbReference>
<dbReference type="PANTHER" id="PTHR30217:SF10">
    <property type="entry name" value="23S RRNA 5-HYDROXYCYTIDINE C2501 SYNTHASE"/>
    <property type="match status" value="1"/>
</dbReference>
<dbReference type="EMBL" id="FQUG01000004">
    <property type="protein sequence ID" value="SHE75293.1"/>
    <property type="molecule type" value="Genomic_DNA"/>
</dbReference>
<keyword evidence="2" id="KW-0378">Hydrolase</keyword>
<evidence type="ECO:0000259" key="1">
    <source>
        <dbReference type="Pfam" id="PF12392"/>
    </source>
</evidence>